<keyword evidence="2" id="KW-1185">Reference proteome</keyword>
<gene>
    <name evidence="1" type="ORF">EVAR_9027_1</name>
</gene>
<sequence length="87" mass="9717">MTYRCPYGHASDLRTDRGENIQQTETELRDLNCSSALSDYLLNVSRPTIYILDDVISPSAPAAAGRAEDRLHLAGLRCLCNMMQNRS</sequence>
<dbReference type="EMBL" id="BGZK01000094">
    <property type="protein sequence ID" value="GBP18185.1"/>
    <property type="molecule type" value="Genomic_DNA"/>
</dbReference>
<reference evidence="1 2" key="1">
    <citation type="journal article" date="2019" name="Commun. Biol.">
        <title>The bagworm genome reveals a unique fibroin gene that provides high tensile strength.</title>
        <authorList>
            <person name="Kono N."/>
            <person name="Nakamura H."/>
            <person name="Ohtoshi R."/>
            <person name="Tomita M."/>
            <person name="Numata K."/>
            <person name="Arakawa K."/>
        </authorList>
    </citation>
    <scope>NUCLEOTIDE SEQUENCE [LARGE SCALE GENOMIC DNA]</scope>
</reference>
<dbReference type="AlphaFoldDB" id="A0A4C1TVW0"/>
<comment type="caution">
    <text evidence="1">The sequence shown here is derived from an EMBL/GenBank/DDBJ whole genome shotgun (WGS) entry which is preliminary data.</text>
</comment>
<protein>
    <submittedName>
        <fullName evidence="1">Uncharacterized protein</fullName>
    </submittedName>
</protein>
<evidence type="ECO:0000313" key="1">
    <source>
        <dbReference type="EMBL" id="GBP18185.1"/>
    </source>
</evidence>
<proteinExistence type="predicted"/>
<evidence type="ECO:0000313" key="2">
    <source>
        <dbReference type="Proteomes" id="UP000299102"/>
    </source>
</evidence>
<accession>A0A4C1TVW0</accession>
<name>A0A4C1TVW0_EUMVA</name>
<dbReference type="Proteomes" id="UP000299102">
    <property type="component" value="Unassembled WGS sequence"/>
</dbReference>
<organism evidence="1 2">
    <name type="scientific">Eumeta variegata</name>
    <name type="common">Bagworm moth</name>
    <name type="synonym">Eumeta japonica</name>
    <dbReference type="NCBI Taxonomy" id="151549"/>
    <lineage>
        <taxon>Eukaryota</taxon>
        <taxon>Metazoa</taxon>
        <taxon>Ecdysozoa</taxon>
        <taxon>Arthropoda</taxon>
        <taxon>Hexapoda</taxon>
        <taxon>Insecta</taxon>
        <taxon>Pterygota</taxon>
        <taxon>Neoptera</taxon>
        <taxon>Endopterygota</taxon>
        <taxon>Lepidoptera</taxon>
        <taxon>Glossata</taxon>
        <taxon>Ditrysia</taxon>
        <taxon>Tineoidea</taxon>
        <taxon>Psychidae</taxon>
        <taxon>Oiketicinae</taxon>
        <taxon>Eumeta</taxon>
    </lineage>
</organism>